<dbReference type="FunFam" id="3.90.190.20:FF:000006">
    <property type="entry name" value="UDP-N-acetylmuramoyl-L-alanyl-D-glutamate--2,6-diaminopimelate ligase"/>
    <property type="match status" value="1"/>
</dbReference>
<accession>A0A095USH3</accession>
<dbReference type="GO" id="GO:0005737">
    <property type="term" value="C:cytoplasm"/>
    <property type="evidence" value="ECO:0007669"/>
    <property type="project" value="UniProtKB-SubCell"/>
</dbReference>
<keyword evidence="13" id="KW-0460">Magnesium</keyword>
<keyword evidence="13 18" id="KW-0436">Ligase</keyword>
<keyword evidence="4 13" id="KW-0573">Peptidoglycan synthesis</keyword>
<dbReference type="SUPFAM" id="SSF53244">
    <property type="entry name" value="MurD-like peptide ligases, peptide-binding domain"/>
    <property type="match status" value="1"/>
</dbReference>
<comment type="caution">
    <text evidence="18">The sequence shown here is derived from an EMBL/GenBank/DDBJ whole genome shotgun (WGS) entry which is preliminary data.</text>
</comment>
<dbReference type="NCBIfam" id="NF001126">
    <property type="entry name" value="PRK00139.1-4"/>
    <property type="match status" value="1"/>
</dbReference>
<dbReference type="InterPro" id="IPR004101">
    <property type="entry name" value="Mur_ligase_C"/>
</dbReference>
<dbReference type="SUPFAM" id="SSF53623">
    <property type="entry name" value="MurD-like peptide ligases, catalytic domain"/>
    <property type="match status" value="1"/>
</dbReference>
<dbReference type="Gene3D" id="3.40.1190.10">
    <property type="entry name" value="Mur-like, catalytic domain"/>
    <property type="match status" value="1"/>
</dbReference>
<sequence length="494" mass="51270">MSLQQLLPNLNLPANVAGIVVSGLQLDSRQVQSGQAFVAVPGVASDGRRFVSQAVAAGAAAVLADAENGALTISYEQQVPCVHVPELAGQVGDIAGRWFGEPAANLALTGVTGTNGKTSITWFLRDALNALGNRCALVGTLGVGLKGEEQHTGHTTPDPITLQAALASARDAGANSVAMEVSSHALDQKRLGSTPVTTAVFSNLSRDHLDYHGDMESYLAAKSVLFSRPGVRLAVINCDDHAASSLVSCLADDVRCVTFGGQQGATVRCVNVAYDANGMHATLSVGGEAIDVALPLFGPFNLSNLMAVAAILHGQGVETAVLGKALAAVTPVPGRMEPVCAEQGPTVIVDYAHTPDGLEKALQACRAHFDSKLYCIVGCGGDRDAGKRPMMAKVAEQLADVVVLTSDNPRSENPQTIIEQMQTGLTHPDKAMAMVDRAEAVVETVSRAAAGDVILLAGKGHEDYQEINGVRHPCDDRELARQALAALANGEGGQ</sequence>
<evidence type="ECO:0000256" key="3">
    <source>
        <dbReference type="ARBA" id="ARBA00022960"/>
    </source>
</evidence>
<feature type="short sequence motif" description="Meso-diaminopimelate recognition motif" evidence="13">
    <location>
        <begin position="407"/>
        <end position="410"/>
    </location>
</feature>
<evidence type="ECO:0000256" key="6">
    <source>
        <dbReference type="ARBA" id="ARBA00023316"/>
    </source>
</evidence>
<keyword evidence="13" id="KW-0963">Cytoplasm</keyword>
<comment type="caution">
    <text evidence="13">Lacks conserved residue(s) required for the propagation of feature annotation.</text>
</comment>
<evidence type="ECO:0000256" key="5">
    <source>
        <dbReference type="ARBA" id="ARBA00023306"/>
    </source>
</evidence>
<dbReference type="Gene3D" id="3.40.1390.10">
    <property type="entry name" value="MurE/MurF, N-terminal domain"/>
    <property type="match status" value="1"/>
</dbReference>
<keyword evidence="13" id="KW-0067">ATP-binding</keyword>
<dbReference type="GO" id="GO:0051301">
    <property type="term" value="P:cell division"/>
    <property type="evidence" value="ECO:0007669"/>
    <property type="project" value="UniProtKB-KW"/>
</dbReference>
<evidence type="ECO:0000256" key="8">
    <source>
        <dbReference type="ARBA" id="ARBA00066633"/>
    </source>
</evidence>
<comment type="similarity">
    <text evidence="1 13">Belongs to the MurCDEF family. MurE subfamily.</text>
</comment>
<keyword evidence="5 13" id="KW-0131">Cell cycle</keyword>
<dbReference type="Proteomes" id="UP000029444">
    <property type="component" value="Unassembled WGS sequence"/>
</dbReference>
<evidence type="ECO:0000259" key="16">
    <source>
        <dbReference type="Pfam" id="PF02875"/>
    </source>
</evidence>
<dbReference type="SUPFAM" id="SSF63418">
    <property type="entry name" value="MurE/MurF N-terminal domain"/>
    <property type="match status" value="1"/>
</dbReference>
<evidence type="ECO:0000256" key="1">
    <source>
        <dbReference type="ARBA" id="ARBA00005898"/>
    </source>
</evidence>
<dbReference type="InterPro" id="IPR005761">
    <property type="entry name" value="UDP-N-AcMur-Glu-dNH2Pim_ligase"/>
</dbReference>
<dbReference type="eggNOG" id="COG0769">
    <property type="taxonomic scope" value="Bacteria"/>
</dbReference>
<evidence type="ECO:0000256" key="2">
    <source>
        <dbReference type="ARBA" id="ARBA00022618"/>
    </source>
</evidence>
<feature type="domain" description="Mur ligase C-terminal" evidence="16">
    <location>
        <begin position="334"/>
        <end position="460"/>
    </location>
</feature>
<dbReference type="GO" id="GO:0008360">
    <property type="term" value="P:regulation of cell shape"/>
    <property type="evidence" value="ECO:0007669"/>
    <property type="project" value="UniProtKB-KW"/>
</dbReference>
<evidence type="ECO:0000256" key="7">
    <source>
        <dbReference type="ARBA" id="ARBA00050251"/>
    </source>
</evidence>
<feature type="domain" description="Mur ligase N-terminal catalytic" evidence="15">
    <location>
        <begin position="21"/>
        <end position="88"/>
    </location>
</feature>
<feature type="binding site" evidence="13">
    <location>
        <position position="28"/>
    </location>
    <ligand>
        <name>UDP-N-acetyl-alpha-D-muramoyl-L-alanyl-D-glutamate</name>
        <dbReference type="ChEBI" id="CHEBI:83900"/>
    </ligand>
</feature>
<comment type="cofactor">
    <cofactor evidence="13">
        <name>Mg(2+)</name>
        <dbReference type="ChEBI" id="CHEBI:18420"/>
    </cofactor>
</comment>
<feature type="modified residue" description="N6-carboxylysine" evidence="13">
    <location>
        <position position="222"/>
    </location>
</feature>
<dbReference type="Gene3D" id="3.90.190.20">
    <property type="entry name" value="Mur ligase, C-terminal domain"/>
    <property type="match status" value="1"/>
</dbReference>
<comment type="subcellular location">
    <subcellularLocation>
        <location evidence="13 14">Cytoplasm</location>
    </subcellularLocation>
</comment>
<dbReference type="GO" id="GO:0005524">
    <property type="term" value="F:ATP binding"/>
    <property type="evidence" value="ECO:0007669"/>
    <property type="project" value="UniProtKB-UniRule"/>
</dbReference>
<dbReference type="Pfam" id="PF08245">
    <property type="entry name" value="Mur_ligase_M"/>
    <property type="match status" value="1"/>
</dbReference>
<evidence type="ECO:0000313" key="19">
    <source>
        <dbReference type="Proteomes" id="UP000029444"/>
    </source>
</evidence>
<dbReference type="GO" id="GO:0008765">
    <property type="term" value="F:UDP-N-acetylmuramoylalanyl-D-glutamate-2,6-diaminopimelate ligase activity"/>
    <property type="evidence" value="ECO:0007669"/>
    <property type="project" value="UniProtKB-UniRule"/>
</dbReference>
<dbReference type="PATRIC" id="fig|1177154.3.peg.1393"/>
<keyword evidence="3 13" id="KW-0133">Cell shape</keyword>
<evidence type="ECO:0000256" key="13">
    <source>
        <dbReference type="HAMAP-Rule" id="MF_00208"/>
    </source>
</evidence>
<keyword evidence="2 13" id="KW-0132">Cell division</keyword>
<evidence type="ECO:0000256" key="4">
    <source>
        <dbReference type="ARBA" id="ARBA00022984"/>
    </source>
</evidence>
<keyword evidence="6 13" id="KW-0961">Cell wall biogenesis/degradation</keyword>
<feature type="binding site" evidence="13">
    <location>
        <position position="383"/>
    </location>
    <ligand>
        <name>meso-2,6-diaminopimelate</name>
        <dbReference type="ChEBI" id="CHEBI:57791"/>
    </ligand>
</feature>
<feature type="binding site" evidence="13">
    <location>
        <position position="458"/>
    </location>
    <ligand>
        <name>meso-2,6-diaminopimelate</name>
        <dbReference type="ChEBI" id="CHEBI:57791"/>
    </ligand>
</feature>
<dbReference type="Pfam" id="PF01225">
    <property type="entry name" value="Mur_ligase"/>
    <property type="match status" value="1"/>
</dbReference>
<dbReference type="HAMAP" id="MF_00208">
    <property type="entry name" value="MurE"/>
    <property type="match status" value="1"/>
</dbReference>
<protein>
    <recommendedName>
        <fullName evidence="9 13">UDP-N-acetylmuramoyl-L-alanyl-D-glutamate--2,6-diaminopimelate ligase</fullName>
        <ecNumber evidence="8 13">6.3.2.13</ecNumber>
    </recommendedName>
    <alternativeName>
        <fullName evidence="10 13">Meso-A2pm-adding enzyme</fullName>
    </alternativeName>
    <alternativeName>
        <fullName evidence="11 13">Meso-diaminopimelate-adding enzyme</fullName>
    </alternativeName>
    <alternativeName>
        <fullName evidence="12 13">UDP-MurNAc-L-Ala-D-Glu:meso-diaminopimelate ligase</fullName>
    </alternativeName>
    <alternativeName>
        <fullName evidence="13">UDP-MurNAc-tripeptide synthetase</fullName>
    </alternativeName>
    <alternativeName>
        <fullName evidence="13">UDP-N-acetylmuramyl-tripeptide synthetase</fullName>
    </alternativeName>
</protein>
<evidence type="ECO:0000256" key="14">
    <source>
        <dbReference type="RuleBase" id="RU004135"/>
    </source>
</evidence>
<evidence type="ECO:0000259" key="17">
    <source>
        <dbReference type="Pfam" id="PF08245"/>
    </source>
</evidence>
<dbReference type="STRING" id="1177154.Y5S_01368"/>
<dbReference type="PANTHER" id="PTHR23135">
    <property type="entry name" value="MUR LIGASE FAMILY MEMBER"/>
    <property type="match status" value="1"/>
</dbReference>
<comment type="pathway">
    <text evidence="13 14">Cell wall biogenesis; peptidoglycan biosynthesis.</text>
</comment>
<dbReference type="GO" id="GO:0071555">
    <property type="term" value="P:cell wall organization"/>
    <property type="evidence" value="ECO:0007669"/>
    <property type="project" value="UniProtKB-KW"/>
</dbReference>
<feature type="binding site" evidence="13">
    <location>
        <position position="190"/>
    </location>
    <ligand>
        <name>UDP-N-acetyl-alpha-D-muramoyl-L-alanyl-D-glutamate</name>
        <dbReference type="ChEBI" id="CHEBI:83900"/>
    </ligand>
</feature>
<dbReference type="InterPro" id="IPR036615">
    <property type="entry name" value="Mur_ligase_C_dom_sf"/>
</dbReference>
<name>A0A095USH3_9GAMM</name>
<comment type="PTM">
    <text evidence="13">Carboxylation is probably crucial for Mg(2+) binding and, consequently, for the gamma-phosphate positioning of ATP.</text>
</comment>
<organism evidence="18 19">
    <name type="scientific">Alcanivorax nanhaiticus</name>
    <dbReference type="NCBI Taxonomy" id="1177154"/>
    <lineage>
        <taxon>Bacteria</taxon>
        <taxon>Pseudomonadati</taxon>
        <taxon>Pseudomonadota</taxon>
        <taxon>Gammaproteobacteria</taxon>
        <taxon>Oceanospirillales</taxon>
        <taxon>Alcanivoracaceae</taxon>
        <taxon>Alcanivorax</taxon>
    </lineage>
</organism>
<feature type="binding site" evidence="13">
    <location>
        <position position="188"/>
    </location>
    <ligand>
        <name>UDP-N-acetyl-alpha-D-muramoyl-L-alanyl-D-glutamate</name>
        <dbReference type="ChEBI" id="CHEBI:83900"/>
    </ligand>
</feature>
<gene>
    <name evidence="13" type="primary">murE</name>
    <name evidence="18" type="ORF">Y5S_01368</name>
</gene>
<evidence type="ECO:0000256" key="11">
    <source>
        <dbReference type="ARBA" id="ARBA00076158"/>
    </source>
</evidence>
<dbReference type="PANTHER" id="PTHR23135:SF4">
    <property type="entry name" value="UDP-N-ACETYLMURAMOYL-L-ALANYL-D-GLUTAMATE--2,6-DIAMINOPIMELATE LIGASE MURE HOMOLOG, CHLOROPLASTIC"/>
    <property type="match status" value="1"/>
</dbReference>
<dbReference type="InterPro" id="IPR036565">
    <property type="entry name" value="Mur-like_cat_sf"/>
</dbReference>
<comment type="function">
    <text evidence="13">Catalyzes the addition of meso-diaminopimelic acid to the nucleotide precursor UDP-N-acetylmuramoyl-L-alanyl-D-glutamate (UMAG) in the biosynthesis of bacterial cell-wall peptidoglycan.</text>
</comment>
<evidence type="ECO:0000256" key="9">
    <source>
        <dbReference type="ARBA" id="ARBA00072883"/>
    </source>
</evidence>
<evidence type="ECO:0000256" key="10">
    <source>
        <dbReference type="ARBA" id="ARBA00075482"/>
    </source>
</evidence>
<feature type="binding site" evidence="13">
    <location>
        <position position="26"/>
    </location>
    <ligand>
        <name>UDP-N-acetyl-alpha-D-muramoyl-L-alanyl-D-glutamate</name>
        <dbReference type="ChEBI" id="CHEBI:83900"/>
    </ligand>
</feature>
<dbReference type="EMBL" id="ARXV01000004">
    <property type="protein sequence ID" value="KGD65475.1"/>
    <property type="molecule type" value="Genomic_DNA"/>
</dbReference>
<dbReference type="UniPathway" id="UPA00219"/>
<evidence type="ECO:0000259" key="15">
    <source>
        <dbReference type="Pfam" id="PF01225"/>
    </source>
</evidence>
<dbReference type="InterPro" id="IPR000713">
    <property type="entry name" value="Mur_ligase_N"/>
</dbReference>
<evidence type="ECO:0000313" key="18">
    <source>
        <dbReference type="EMBL" id="KGD65475.1"/>
    </source>
</evidence>
<dbReference type="AlphaFoldDB" id="A0A095USH3"/>
<keyword evidence="19" id="KW-1185">Reference proteome</keyword>
<feature type="domain" description="Mur ligase central" evidence="17">
    <location>
        <begin position="111"/>
        <end position="311"/>
    </location>
</feature>
<dbReference type="NCBIfam" id="TIGR01085">
    <property type="entry name" value="murE"/>
    <property type="match status" value="1"/>
</dbReference>
<dbReference type="Pfam" id="PF02875">
    <property type="entry name" value="Mur_ligase_C"/>
    <property type="match status" value="1"/>
</dbReference>
<feature type="binding site" evidence="13">
    <location>
        <position position="462"/>
    </location>
    <ligand>
        <name>meso-2,6-diaminopimelate</name>
        <dbReference type="ChEBI" id="CHEBI:57791"/>
    </ligand>
</feature>
<feature type="binding site" evidence="13">
    <location>
        <begin position="113"/>
        <end position="119"/>
    </location>
    <ligand>
        <name>ATP</name>
        <dbReference type="ChEBI" id="CHEBI:30616"/>
    </ligand>
</feature>
<feature type="binding site" evidence="13">
    <location>
        <begin position="407"/>
        <end position="410"/>
    </location>
    <ligand>
        <name>meso-2,6-diaminopimelate</name>
        <dbReference type="ChEBI" id="CHEBI:57791"/>
    </ligand>
</feature>
<dbReference type="InterPro" id="IPR013221">
    <property type="entry name" value="Mur_ligase_cen"/>
</dbReference>
<comment type="catalytic activity">
    <reaction evidence="7 13">
        <text>UDP-N-acetyl-alpha-D-muramoyl-L-alanyl-D-glutamate + meso-2,6-diaminopimelate + ATP = UDP-N-acetyl-alpha-D-muramoyl-L-alanyl-gamma-D-glutamyl-meso-2,6-diaminopimelate + ADP + phosphate + H(+)</text>
        <dbReference type="Rhea" id="RHEA:23676"/>
        <dbReference type="ChEBI" id="CHEBI:15378"/>
        <dbReference type="ChEBI" id="CHEBI:30616"/>
        <dbReference type="ChEBI" id="CHEBI:43474"/>
        <dbReference type="ChEBI" id="CHEBI:57791"/>
        <dbReference type="ChEBI" id="CHEBI:83900"/>
        <dbReference type="ChEBI" id="CHEBI:83905"/>
        <dbReference type="ChEBI" id="CHEBI:456216"/>
        <dbReference type="EC" id="6.3.2.13"/>
    </reaction>
</comment>
<proteinExistence type="inferred from homology"/>
<dbReference type="GO" id="GO:0000287">
    <property type="term" value="F:magnesium ion binding"/>
    <property type="evidence" value="ECO:0007669"/>
    <property type="project" value="UniProtKB-UniRule"/>
</dbReference>
<keyword evidence="13" id="KW-0547">Nucleotide-binding</keyword>
<dbReference type="GO" id="GO:0009252">
    <property type="term" value="P:peptidoglycan biosynthetic process"/>
    <property type="evidence" value="ECO:0007669"/>
    <property type="project" value="UniProtKB-UniRule"/>
</dbReference>
<evidence type="ECO:0000256" key="12">
    <source>
        <dbReference type="ARBA" id="ARBA00081560"/>
    </source>
</evidence>
<dbReference type="InterPro" id="IPR035911">
    <property type="entry name" value="MurE/MurF_N"/>
</dbReference>
<reference evidence="18 19" key="1">
    <citation type="submission" date="2012-09" db="EMBL/GenBank/DDBJ databases">
        <title>Genome Sequence of alkane-degrading Bacterium Alcanivorax sp. 19-m-6.</title>
        <authorList>
            <person name="Lai Q."/>
            <person name="Shao Z."/>
        </authorList>
    </citation>
    <scope>NUCLEOTIDE SEQUENCE [LARGE SCALE GENOMIC DNA]</scope>
    <source>
        <strain evidence="18 19">19-m-6</strain>
    </source>
</reference>
<dbReference type="NCBIfam" id="NF001124">
    <property type="entry name" value="PRK00139.1-2"/>
    <property type="match status" value="1"/>
</dbReference>
<feature type="binding site" evidence="13">
    <location>
        <begin position="155"/>
        <end position="156"/>
    </location>
    <ligand>
        <name>UDP-N-acetyl-alpha-D-muramoyl-L-alanyl-D-glutamate</name>
        <dbReference type="ChEBI" id="CHEBI:83900"/>
    </ligand>
</feature>
<dbReference type="EC" id="6.3.2.13" evidence="8 13"/>
<feature type="binding site" evidence="13">
    <location>
        <position position="182"/>
    </location>
    <ligand>
        <name>UDP-N-acetyl-alpha-D-muramoyl-L-alanyl-D-glutamate</name>
        <dbReference type="ChEBI" id="CHEBI:83900"/>
    </ligand>
</feature>